<feature type="compositionally biased region" description="Polar residues" evidence="3">
    <location>
        <begin position="112"/>
        <end position="130"/>
    </location>
</feature>
<evidence type="ECO:0000259" key="5">
    <source>
        <dbReference type="PROSITE" id="PS00497"/>
    </source>
</evidence>
<organism evidence="6 7">
    <name type="scientific">Austropuccinia psidii MF-1</name>
    <dbReference type="NCBI Taxonomy" id="1389203"/>
    <lineage>
        <taxon>Eukaryota</taxon>
        <taxon>Fungi</taxon>
        <taxon>Dikarya</taxon>
        <taxon>Basidiomycota</taxon>
        <taxon>Pucciniomycotina</taxon>
        <taxon>Pucciniomycetes</taxon>
        <taxon>Pucciniales</taxon>
        <taxon>Sphaerophragmiaceae</taxon>
        <taxon>Austropuccinia</taxon>
    </lineage>
</organism>
<name>A0A9Q3GXD1_9BASI</name>
<evidence type="ECO:0000256" key="4">
    <source>
        <dbReference type="SAM" id="SignalP"/>
    </source>
</evidence>
<accession>A0A9Q3GXD1</accession>
<dbReference type="PRINTS" id="PR00092">
    <property type="entry name" value="TYROSINASE"/>
</dbReference>
<feature type="domain" description="Tyrosinase copper-binding" evidence="5">
    <location>
        <begin position="193"/>
        <end position="210"/>
    </location>
</feature>
<feature type="compositionally biased region" description="Pro residues" evidence="3">
    <location>
        <begin position="87"/>
        <end position="105"/>
    </location>
</feature>
<feature type="signal peptide" evidence="4">
    <location>
        <begin position="1"/>
        <end position="23"/>
    </location>
</feature>
<evidence type="ECO:0000313" key="6">
    <source>
        <dbReference type="EMBL" id="MBW0483416.1"/>
    </source>
</evidence>
<dbReference type="InterPro" id="IPR050316">
    <property type="entry name" value="Tyrosinase/Hemocyanin"/>
</dbReference>
<dbReference type="SUPFAM" id="SSF48056">
    <property type="entry name" value="Di-copper centre-containing domain"/>
    <property type="match status" value="1"/>
</dbReference>
<dbReference type="PROSITE" id="PS00497">
    <property type="entry name" value="TYROSINASE_1"/>
    <property type="match status" value="1"/>
</dbReference>
<dbReference type="AlphaFoldDB" id="A0A9Q3GXD1"/>
<dbReference type="Gene3D" id="1.10.1280.10">
    <property type="entry name" value="Di-copper center containing domain from catechol oxidase"/>
    <property type="match status" value="1"/>
</dbReference>
<dbReference type="GO" id="GO:0046872">
    <property type="term" value="F:metal ion binding"/>
    <property type="evidence" value="ECO:0007669"/>
    <property type="project" value="UniProtKB-KW"/>
</dbReference>
<protein>
    <recommendedName>
        <fullName evidence="5">Tyrosinase copper-binding domain-containing protein</fullName>
    </recommendedName>
</protein>
<feature type="compositionally biased region" description="Pro residues" evidence="3">
    <location>
        <begin position="60"/>
        <end position="72"/>
    </location>
</feature>
<dbReference type="Proteomes" id="UP000765509">
    <property type="component" value="Unassembled WGS sequence"/>
</dbReference>
<evidence type="ECO:0000256" key="2">
    <source>
        <dbReference type="ARBA" id="ARBA00023008"/>
    </source>
</evidence>
<dbReference type="Pfam" id="PF00264">
    <property type="entry name" value="Tyrosinase"/>
    <property type="match status" value="1"/>
</dbReference>
<dbReference type="InterPro" id="IPR002227">
    <property type="entry name" value="Tyrosinase_Cu-bd"/>
</dbReference>
<keyword evidence="1" id="KW-0479">Metal-binding</keyword>
<keyword evidence="7" id="KW-1185">Reference proteome</keyword>
<gene>
    <name evidence="6" type="ORF">O181_023131</name>
</gene>
<dbReference type="EMBL" id="AVOT02007219">
    <property type="protein sequence ID" value="MBW0483416.1"/>
    <property type="molecule type" value="Genomic_DNA"/>
</dbReference>
<evidence type="ECO:0000313" key="7">
    <source>
        <dbReference type="Proteomes" id="UP000765509"/>
    </source>
</evidence>
<dbReference type="OrthoDB" id="6132182at2759"/>
<feature type="chain" id="PRO_5040191134" description="Tyrosinase copper-binding domain-containing protein" evidence="4">
    <location>
        <begin position="24"/>
        <end position="419"/>
    </location>
</feature>
<keyword evidence="4" id="KW-0732">Signal</keyword>
<proteinExistence type="predicted"/>
<reference evidence="6" key="1">
    <citation type="submission" date="2021-03" db="EMBL/GenBank/DDBJ databases">
        <title>Draft genome sequence of rust myrtle Austropuccinia psidii MF-1, a brazilian biotype.</title>
        <authorList>
            <person name="Quecine M.C."/>
            <person name="Pachon D.M.R."/>
            <person name="Bonatelli M.L."/>
            <person name="Correr F.H."/>
            <person name="Franceschini L.M."/>
            <person name="Leite T.F."/>
            <person name="Margarido G.R.A."/>
            <person name="Almeida C.A."/>
            <person name="Ferrarezi J.A."/>
            <person name="Labate C.A."/>
        </authorList>
    </citation>
    <scope>NUCLEOTIDE SEQUENCE</scope>
    <source>
        <strain evidence="6">MF-1</strain>
    </source>
</reference>
<keyword evidence="2" id="KW-0186">Copper</keyword>
<dbReference type="GO" id="GO:0016491">
    <property type="term" value="F:oxidoreductase activity"/>
    <property type="evidence" value="ECO:0007669"/>
    <property type="project" value="InterPro"/>
</dbReference>
<comment type="caution">
    <text evidence="6">The sequence shown here is derived from an EMBL/GenBank/DDBJ whole genome shotgun (WGS) entry which is preliminary data.</text>
</comment>
<dbReference type="PANTHER" id="PTHR11474">
    <property type="entry name" value="TYROSINASE FAMILY MEMBER"/>
    <property type="match status" value="1"/>
</dbReference>
<dbReference type="InterPro" id="IPR008922">
    <property type="entry name" value="Di-copper_centre_dom_sf"/>
</dbReference>
<dbReference type="PANTHER" id="PTHR11474:SF126">
    <property type="entry name" value="TYROSINASE-LIKE PROTEIN TYR-1-RELATED"/>
    <property type="match status" value="1"/>
</dbReference>
<evidence type="ECO:0000256" key="1">
    <source>
        <dbReference type="ARBA" id="ARBA00022723"/>
    </source>
</evidence>
<evidence type="ECO:0000256" key="3">
    <source>
        <dbReference type="SAM" id="MobiDB-lite"/>
    </source>
</evidence>
<sequence length="419" mass="46206">MLRTLIPKILLLFVFQYQWQNTAVDCRVWGLGLHPRQSGDFFPWLFGRQLPPDMSQTNQPAPPSPPSQPAPNPLQNNQTVPSFPSQPAAPSPPSQPAAPSPPSQPAPSSSPLNQTQAATVPTPNSLNTAQAKRKCSSIRQRREWRSLSRDEQANYINAVKCLASSPSKLMPGGGYHRYDDFQNVHSRMRTRIHWMASFLPWHRQFVYAFEKALQQECGYTDSLPRWDWTLDSANMTQSPVWSSDPEVGFGGNGVDFNNDDVGLGGGTVEDGAFANFELNYPEYHLLERKYNLPSQYKQPGRSWGSQFFDAAAMANIHSKGSYAEFEVALEGNDPASRGSRAPGPHSIIHVIVGGDISPSSYAANELTLPLSDQNRSHYSIYIMRTSIITGGNGKTRTAQDVSMPTVARPLACQAGTMQG</sequence>
<feature type="compositionally biased region" description="Low complexity" evidence="3">
    <location>
        <begin position="73"/>
        <end position="86"/>
    </location>
</feature>
<feature type="region of interest" description="Disordered" evidence="3">
    <location>
        <begin position="44"/>
        <end position="137"/>
    </location>
</feature>